<dbReference type="Pfam" id="PF10910">
    <property type="entry name" value="Phage_gene29"/>
    <property type="match status" value="1"/>
</dbReference>
<proteinExistence type="predicted"/>
<name>A0A8H2JGK6_MYCMU</name>
<reference evidence="3" key="1">
    <citation type="submission" date="2018-01" db="EMBL/GenBank/DDBJ databases">
        <title>Comparative genomics of Mycobacterium mucogenicum and Mycobacterium neoaurum clade members emphasizing tRNA and non-coding RNA.</title>
        <authorList>
            <person name="Behra P.R.K."/>
            <person name="Pettersson B.M.F."/>
            <person name="Das S."/>
            <person name="Dasgupta S."/>
            <person name="Kirsebom L.A."/>
        </authorList>
    </citation>
    <scope>NUCLEOTIDE SEQUENCE</scope>
    <source>
        <strain evidence="3">DSM 44124</strain>
    </source>
</reference>
<dbReference type="RefSeq" id="WP_053855281.1">
    <property type="nucleotide sequence ID" value="NZ_ANBS01000024.1"/>
</dbReference>
<dbReference type="AlphaFoldDB" id="A0A8H2JGK6"/>
<gene>
    <name evidence="2" type="ORF">C1S78_026240</name>
    <name evidence="3" type="ORF">C1S78_26200</name>
</gene>
<reference evidence="2 4" key="3">
    <citation type="journal article" date="2019" name="Sci. Rep.">
        <title>Insight into the biology of Mycobacterium mucogenicum and Mycobacterium neoaurum clade members.</title>
        <authorList>
            <person name="Behra P.R.K."/>
            <person name="Pettersson B.M.F."/>
            <person name="Ramesh M."/>
            <person name="Dasgupta S."/>
            <person name="Kirsebom L.A."/>
        </authorList>
    </citation>
    <scope>NUCLEOTIDE SEQUENCE [LARGE SCALE GENOMIC DNA]</scope>
    <source>
        <strain evidence="2 4">DSM 44124</strain>
    </source>
</reference>
<reference evidence="2 4" key="2">
    <citation type="journal article" date="2019" name="BMC Evol. Biol.">
        <title>Comparative genomics of Mycobacterium mucogenicum and Mycobacterium neoaurum clade members emphasizing tRNA and non-coding RNA.</title>
        <authorList>
            <person name="Behra P.R.K."/>
            <person name="Pettersson B.M.F."/>
            <person name="Das S."/>
            <person name="Dasgupta S."/>
            <person name="Kirsebom L.A."/>
        </authorList>
    </citation>
    <scope>NUCLEOTIDE SEQUENCE [LARGE SCALE GENOMIC DNA]</scope>
    <source>
        <strain evidence="2 4">DSM 44124</strain>
    </source>
</reference>
<evidence type="ECO:0000256" key="1">
    <source>
        <dbReference type="SAM" id="MobiDB-lite"/>
    </source>
</evidence>
<organism evidence="3">
    <name type="scientific">Mycolicibacterium mucogenicum DSM 44124</name>
    <dbReference type="NCBI Taxonomy" id="1226753"/>
    <lineage>
        <taxon>Bacteria</taxon>
        <taxon>Bacillati</taxon>
        <taxon>Actinomycetota</taxon>
        <taxon>Actinomycetes</taxon>
        <taxon>Mycobacteriales</taxon>
        <taxon>Mycobacteriaceae</taxon>
        <taxon>Mycolicibacterium</taxon>
    </lineage>
</organism>
<accession>A0A8H2JGK6</accession>
<evidence type="ECO:0000313" key="4">
    <source>
        <dbReference type="Proteomes" id="UP000309231"/>
    </source>
</evidence>
<dbReference type="KEGG" id="mmuc:C1S78_026240"/>
<evidence type="ECO:0000313" key="3">
    <source>
        <dbReference type="EMBL" id="TLH55401.1"/>
    </source>
</evidence>
<dbReference type="InterPro" id="IPR021226">
    <property type="entry name" value="Phage_gene29"/>
</dbReference>
<dbReference type="EMBL" id="POTL01000001">
    <property type="protein sequence ID" value="TLH55401.1"/>
    <property type="molecule type" value="Genomic_DNA"/>
</dbReference>
<protein>
    <submittedName>
        <fullName evidence="3">Uncharacterized protein</fullName>
    </submittedName>
</protein>
<evidence type="ECO:0000313" key="2">
    <source>
        <dbReference type="EMBL" id="QPG68875.1"/>
    </source>
</evidence>
<dbReference type="GeneID" id="76728460"/>
<dbReference type="Proteomes" id="UP000309231">
    <property type="component" value="Chromosome"/>
</dbReference>
<feature type="region of interest" description="Disordered" evidence="1">
    <location>
        <begin position="81"/>
        <end position="124"/>
    </location>
</feature>
<keyword evidence="4" id="KW-1185">Reference proteome</keyword>
<dbReference type="EMBL" id="CP062008">
    <property type="protein sequence ID" value="QPG68875.1"/>
    <property type="molecule type" value="Genomic_DNA"/>
</dbReference>
<sequence>MTDPVARRLLDAAARLTDALAFARGPRGEVLFLTDDQRVAFAFHLARAGADVYPDKAIIKRRGIPDRPGQLAGVVDWVPVDAPDDPDAPEPISAVGPIPPPPELPDLDELAPWHTQTKIKGDCS</sequence>